<dbReference type="CDD" id="cd16936">
    <property type="entry name" value="HATPase_RsbW-like"/>
    <property type="match status" value="1"/>
</dbReference>
<evidence type="ECO:0000313" key="3">
    <source>
        <dbReference type="EMBL" id="AEP35415.1"/>
    </source>
</evidence>
<dbReference type="KEGG" id="cra:CTO_0599"/>
<dbReference type="AlphaFoldDB" id="G4NPG9"/>
<reference evidence="3 4" key="1">
    <citation type="journal article" date="2011" name="J. Exp. Med.">
        <title>A live-attenuated chlamydial vaccine protects against trachoma in nonhuman primates.</title>
        <authorList>
            <person name="Kari L."/>
            <person name="Whitmire W.M."/>
            <person name="Olivares-Zavaleta N."/>
            <person name="Goheen M.M."/>
            <person name="Taylor L.D."/>
            <person name="Carlson J.H."/>
            <person name="Sturdevant G.L."/>
            <person name="Lu C."/>
            <person name="Bakios L.E."/>
            <person name="Randall L.B."/>
            <person name="Parnell M.J."/>
            <person name="Zhong G."/>
            <person name="Caldwell H.D."/>
        </authorList>
    </citation>
    <scope>NUCLEOTIDE SEQUENCE [LARGE SCALE GENOMIC DNA]</scope>
    <source>
        <strain evidence="3 4">A2497</strain>
    </source>
</reference>
<dbReference type="InterPro" id="IPR036890">
    <property type="entry name" value="HATPase_C_sf"/>
</dbReference>
<dbReference type="Proteomes" id="UP000009287">
    <property type="component" value="Chromosome"/>
</dbReference>
<accession>G4NPG9</accession>
<keyword evidence="1" id="KW-0723">Serine/threonine-protein kinase</keyword>
<keyword evidence="1" id="KW-0418">Kinase</keyword>
<dbReference type="PANTHER" id="PTHR35526">
    <property type="entry name" value="ANTI-SIGMA-F FACTOR RSBW-RELATED"/>
    <property type="match status" value="1"/>
</dbReference>
<dbReference type="PATRIC" id="fig|580047.4.peg.606"/>
<sequence>MYNRYTMTFSEGEQVFPATLQDLYPMLDFVKRAGVHCNCTQKKLSKLELACEELLLNIITHAYKGLPSTGWIRILCTETPDALLVRITDHGPAFNPITASPDIMRLDLPIEQRRIGGLGIFLAKYSVDVFDYERVNDTNVVTLTLYTKPHNS</sequence>
<dbReference type="EMBL" id="CP002401">
    <property type="protein sequence ID" value="AEP35415.1"/>
    <property type="molecule type" value="Genomic_DNA"/>
</dbReference>
<feature type="domain" description="Histidine kinase/HSP90-like ATPase" evidence="2">
    <location>
        <begin position="16"/>
        <end position="144"/>
    </location>
</feature>
<gene>
    <name evidence="3" type="ordered locus">CTO_0599</name>
</gene>
<dbReference type="InterPro" id="IPR050267">
    <property type="entry name" value="Anti-sigma-factor_SerPK"/>
</dbReference>
<evidence type="ECO:0000313" key="4">
    <source>
        <dbReference type="Proteomes" id="UP000009287"/>
    </source>
</evidence>
<proteinExistence type="predicted"/>
<dbReference type="PANTHER" id="PTHR35526:SF6">
    <property type="entry name" value="SLR1861 PROTEIN"/>
    <property type="match status" value="1"/>
</dbReference>
<dbReference type="Pfam" id="PF13581">
    <property type="entry name" value="HATPase_c_2"/>
    <property type="match status" value="1"/>
</dbReference>
<dbReference type="GO" id="GO:0004674">
    <property type="term" value="F:protein serine/threonine kinase activity"/>
    <property type="evidence" value="ECO:0007669"/>
    <property type="project" value="UniProtKB-KW"/>
</dbReference>
<evidence type="ECO:0000259" key="2">
    <source>
        <dbReference type="Pfam" id="PF13581"/>
    </source>
</evidence>
<keyword evidence="1" id="KW-0808">Transferase</keyword>
<protein>
    <submittedName>
        <fullName evidence="3">RsbW</fullName>
    </submittedName>
</protein>
<evidence type="ECO:0000256" key="1">
    <source>
        <dbReference type="ARBA" id="ARBA00022527"/>
    </source>
</evidence>
<name>G4NPG9_CHLT4</name>
<dbReference type="SUPFAM" id="SSF55874">
    <property type="entry name" value="ATPase domain of HSP90 chaperone/DNA topoisomerase II/histidine kinase"/>
    <property type="match status" value="1"/>
</dbReference>
<organism evidence="3 4">
    <name type="scientific">Chlamydia trachomatis serovar A (strain A2497)</name>
    <dbReference type="NCBI Taxonomy" id="580047"/>
    <lineage>
        <taxon>Bacteria</taxon>
        <taxon>Pseudomonadati</taxon>
        <taxon>Chlamydiota</taxon>
        <taxon>Chlamydiia</taxon>
        <taxon>Chlamydiales</taxon>
        <taxon>Chlamydiaceae</taxon>
        <taxon>Chlamydia/Chlamydophila group</taxon>
        <taxon>Chlamydia</taxon>
    </lineage>
</organism>
<dbReference type="InterPro" id="IPR003594">
    <property type="entry name" value="HATPase_dom"/>
</dbReference>
<dbReference type="Gene3D" id="3.30.565.10">
    <property type="entry name" value="Histidine kinase-like ATPase, C-terminal domain"/>
    <property type="match status" value="1"/>
</dbReference>